<evidence type="ECO:0000313" key="3">
    <source>
        <dbReference type="Proteomes" id="UP000059542"/>
    </source>
</evidence>
<dbReference type="InterPro" id="IPR007361">
    <property type="entry name" value="DUF427"/>
</dbReference>
<dbReference type="OrthoDB" id="119916at2"/>
<dbReference type="Gene3D" id="2.170.150.40">
    <property type="entry name" value="Domain of unknown function (DUF427)"/>
    <property type="match status" value="1"/>
</dbReference>
<feature type="domain" description="DUF427" evidence="1">
    <location>
        <begin position="1"/>
        <end position="87"/>
    </location>
</feature>
<dbReference type="AlphaFoldDB" id="A0A0U3K0I1"/>
<proteinExistence type="predicted"/>
<dbReference type="PANTHER" id="PTHR34310:SF5">
    <property type="entry name" value="DUF427 DOMAIN PROTEIN (AFU_ORTHOLOGUE AFUA_3G02220)"/>
    <property type="match status" value="1"/>
</dbReference>
<dbReference type="Proteomes" id="UP000059542">
    <property type="component" value="Chromosome"/>
</dbReference>
<dbReference type="EMBL" id="CP013909">
    <property type="protein sequence ID" value="ALW86047.1"/>
    <property type="molecule type" value="Genomic_DNA"/>
</dbReference>
<dbReference type="RefSeq" id="WP_068194632.1">
    <property type="nucleotide sequence ID" value="NZ_CP013909.1"/>
</dbReference>
<dbReference type="Pfam" id="PF04248">
    <property type="entry name" value="NTP_transf_9"/>
    <property type="match status" value="1"/>
</dbReference>
<dbReference type="InterPro" id="IPR038694">
    <property type="entry name" value="DUF427_sf"/>
</dbReference>
<sequence>MKAIWNNTVVAESDDTVVVENNHYFPADSLKSEFFEASIAQTSCPWKGRASYYSLRVAGEHNKDAAWYYPEPKEAAQHIKGRVAFWKGVKIEQ</sequence>
<dbReference type="STRING" id="1411621.AUC43_13680"/>
<name>A0A0U3K0I1_9BACT</name>
<accession>A0A0U3K0I1</accession>
<keyword evidence="3" id="KW-1185">Reference proteome</keyword>
<dbReference type="PANTHER" id="PTHR34310">
    <property type="entry name" value="DUF427 DOMAIN PROTEIN (AFU_ORTHOLOGUE AFUA_3G02220)"/>
    <property type="match status" value="1"/>
</dbReference>
<dbReference type="KEGG" id="hyg:AUC43_13680"/>
<gene>
    <name evidence="2" type="ORF">AUC43_13680</name>
</gene>
<reference evidence="2 3" key="1">
    <citation type="submission" date="2015-12" db="EMBL/GenBank/DDBJ databases">
        <authorList>
            <person name="Shamseldin A."/>
            <person name="Moawad H."/>
            <person name="Abd El-Rahim W.M."/>
            <person name="Sadowsky M.J."/>
        </authorList>
    </citation>
    <scope>NUCLEOTIDE SEQUENCE [LARGE SCALE GENOMIC DNA]</scope>
    <source>
        <strain evidence="2 3">DG5B</strain>
    </source>
</reference>
<organism evidence="2 3">
    <name type="scientific">Hymenobacter sedentarius</name>
    <dbReference type="NCBI Taxonomy" id="1411621"/>
    <lineage>
        <taxon>Bacteria</taxon>
        <taxon>Pseudomonadati</taxon>
        <taxon>Bacteroidota</taxon>
        <taxon>Cytophagia</taxon>
        <taxon>Cytophagales</taxon>
        <taxon>Hymenobacteraceae</taxon>
        <taxon>Hymenobacter</taxon>
    </lineage>
</organism>
<evidence type="ECO:0000259" key="1">
    <source>
        <dbReference type="Pfam" id="PF04248"/>
    </source>
</evidence>
<protein>
    <recommendedName>
        <fullName evidence="1">DUF427 domain-containing protein</fullName>
    </recommendedName>
</protein>
<evidence type="ECO:0000313" key="2">
    <source>
        <dbReference type="EMBL" id="ALW86047.1"/>
    </source>
</evidence>